<comment type="similarity">
    <text evidence="1 4">Belongs to the glycosyl hydrolase 28 family.</text>
</comment>
<dbReference type="InterPro" id="IPR006626">
    <property type="entry name" value="PbH1"/>
</dbReference>
<dbReference type="AlphaFoldDB" id="A0A0D6QWF2"/>
<keyword evidence="5" id="KW-0732">Signal</keyword>
<dbReference type="Pfam" id="PF00295">
    <property type="entry name" value="Glyco_hydro_28"/>
    <property type="match status" value="1"/>
</dbReference>
<dbReference type="InterPro" id="IPR012334">
    <property type="entry name" value="Pectin_lyas_fold"/>
</dbReference>
<protein>
    <recommendedName>
        <fullName evidence="7">Pectate lyase superfamily protein domain-containing protein</fullName>
    </recommendedName>
</protein>
<keyword evidence="2 4" id="KW-0378">Hydrolase</keyword>
<dbReference type="SMART" id="SM00710">
    <property type="entry name" value="PbH1"/>
    <property type="match status" value="5"/>
</dbReference>
<evidence type="ECO:0000313" key="6">
    <source>
        <dbReference type="EMBL" id="JAG94786.1"/>
    </source>
</evidence>
<dbReference type="InterPro" id="IPR000743">
    <property type="entry name" value="Glyco_hydro_28"/>
</dbReference>
<dbReference type="GO" id="GO:0005975">
    <property type="term" value="P:carbohydrate metabolic process"/>
    <property type="evidence" value="ECO:0007669"/>
    <property type="project" value="InterPro"/>
</dbReference>
<dbReference type="InterPro" id="IPR011050">
    <property type="entry name" value="Pectin_lyase_fold/virulence"/>
</dbReference>
<evidence type="ECO:0000256" key="5">
    <source>
        <dbReference type="SAM" id="SignalP"/>
    </source>
</evidence>
<keyword evidence="3 4" id="KW-0326">Glycosidase</keyword>
<dbReference type="EMBL" id="GCKF01042486">
    <property type="protein sequence ID" value="JAG94786.1"/>
    <property type="molecule type" value="Transcribed_RNA"/>
</dbReference>
<dbReference type="PANTHER" id="PTHR31339:SF3">
    <property type="entry name" value="PECTIN LYASE-LIKE SUPERFAMILY PROTEIN"/>
    <property type="match status" value="1"/>
</dbReference>
<evidence type="ECO:0000256" key="4">
    <source>
        <dbReference type="RuleBase" id="RU361169"/>
    </source>
</evidence>
<dbReference type="EMBL" id="GCKF01042485">
    <property type="protein sequence ID" value="JAG94787.1"/>
    <property type="molecule type" value="Transcribed_RNA"/>
</dbReference>
<name>A0A0D6QWF2_ARACU</name>
<proteinExistence type="inferred from homology"/>
<feature type="signal peptide" evidence="5">
    <location>
        <begin position="1"/>
        <end position="19"/>
    </location>
</feature>
<dbReference type="PANTHER" id="PTHR31339">
    <property type="entry name" value="PECTIN LYASE-RELATED"/>
    <property type="match status" value="1"/>
</dbReference>
<reference evidence="6" key="1">
    <citation type="submission" date="2015-03" db="EMBL/GenBank/DDBJ databases">
        <title>A transcriptome of Araucaria cunninghamii, an australian fine timber species.</title>
        <authorList>
            <person name="Jing Yi C.J.Y."/>
            <person name="Yin San L.Y.S."/>
            <person name="Abdul Karim S.S."/>
            <person name="Wan Azmi N.N."/>
            <person name="Hercus R.R."/>
            <person name="Croft L.L."/>
        </authorList>
    </citation>
    <scope>NUCLEOTIDE SEQUENCE</scope>
    <source>
        <strain evidence="6">MI0301</strain>
        <tissue evidence="6">Leaf</tissue>
    </source>
</reference>
<dbReference type="SUPFAM" id="SSF51126">
    <property type="entry name" value="Pectin lyase-like"/>
    <property type="match status" value="1"/>
</dbReference>
<dbReference type="InterPro" id="IPR051801">
    <property type="entry name" value="GH28_Enzymes"/>
</dbReference>
<organism evidence="6">
    <name type="scientific">Araucaria cunninghamii</name>
    <name type="common">Hoop pine</name>
    <name type="synonym">Moreton Bay pine</name>
    <dbReference type="NCBI Taxonomy" id="56994"/>
    <lineage>
        <taxon>Eukaryota</taxon>
        <taxon>Viridiplantae</taxon>
        <taxon>Streptophyta</taxon>
        <taxon>Embryophyta</taxon>
        <taxon>Tracheophyta</taxon>
        <taxon>Spermatophyta</taxon>
        <taxon>Pinopsida</taxon>
        <taxon>Pinidae</taxon>
        <taxon>Conifers II</taxon>
        <taxon>Araucariales</taxon>
        <taxon>Araucariaceae</taxon>
        <taxon>Araucaria</taxon>
    </lineage>
</organism>
<sequence length="449" mass="48561">MRGLAVFILLAFGVAVCYAENGLPGATCAGIVPTKRRPHIISIRRFGAVGDGKTLNTKAFQAAVSAIRQVNQKRTGGVLLYVPTGTWLTGSFNLTSHMTLYLAKNAVLKASQDTNAWPLIDPLPSYGRGRERPGGRYISFIHGDGLQDVTITGENGTIDGQGEVWWNMWRDGSLKYTRGNLVEIMNSKDVIISNVVLLNSPFWNIHPVYCSNVVIRRVTILAPADSPNTDGIDPDSSSNVCIEDCYVSNGDDVIAIKSGWDEYGIAYGRPSSNIIVRRVTGTTQGFSGIAIGSETSGGIRDILIEHVKIHNSGIGIRLKTNAGRGGTIENITISDVYMENVRTAIRFSGDTGDHPDDRYNPAALPVVRSIAVKNVVGKNVRNVGSMEGLKASPFRDICLTNITLQVMTTDATWKCWDVEGSAVGVTPAPCAELTRGMSRFCSSSYLHNH</sequence>
<evidence type="ECO:0000256" key="1">
    <source>
        <dbReference type="ARBA" id="ARBA00008834"/>
    </source>
</evidence>
<evidence type="ECO:0000256" key="3">
    <source>
        <dbReference type="ARBA" id="ARBA00023295"/>
    </source>
</evidence>
<accession>A0A0D6QWF2</accession>
<dbReference type="GO" id="GO:0004650">
    <property type="term" value="F:polygalacturonase activity"/>
    <property type="evidence" value="ECO:0007669"/>
    <property type="project" value="InterPro"/>
</dbReference>
<evidence type="ECO:0000256" key="2">
    <source>
        <dbReference type="ARBA" id="ARBA00022801"/>
    </source>
</evidence>
<evidence type="ECO:0008006" key="7">
    <source>
        <dbReference type="Google" id="ProtNLM"/>
    </source>
</evidence>
<feature type="chain" id="PRO_5007397314" description="Pectate lyase superfamily protein domain-containing protein" evidence="5">
    <location>
        <begin position="20"/>
        <end position="449"/>
    </location>
</feature>
<dbReference type="Gene3D" id="2.160.20.10">
    <property type="entry name" value="Single-stranded right-handed beta-helix, Pectin lyase-like"/>
    <property type="match status" value="1"/>
</dbReference>